<accession>A0ACC2KLV0</accession>
<evidence type="ECO:0000313" key="1">
    <source>
        <dbReference type="EMBL" id="KAJ8622096.1"/>
    </source>
</evidence>
<dbReference type="Proteomes" id="UP001234297">
    <property type="component" value="Chromosome 10"/>
</dbReference>
<keyword evidence="2" id="KW-1185">Reference proteome</keyword>
<name>A0ACC2KLV0_PERAE</name>
<sequence>MIRYLKALFGAARRRHCRARSRRGVSSSPFDAKPKRDRNLSCVTTLVHSSSLQSSTTYKTMDYSTPTTDSSIQVYKVSFMPVTGLMAIAQESANSQGIAGDDSCSFDQDDASINTISNDESEATF</sequence>
<proteinExistence type="predicted"/>
<protein>
    <submittedName>
        <fullName evidence="1">Uncharacterized protein</fullName>
    </submittedName>
</protein>
<dbReference type="EMBL" id="CM056818">
    <property type="protein sequence ID" value="KAJ8622096.1"/>
    <property type="molecule type" value="Genomic_DNA"/>
</dbReference>
<reference evidence="1 2" key="1">
    <citation type="journal article" date="2022" name="Hortic Res">
        <title>A haplotype resolved chromosomal level avocado genome allows analysis of novel avocado genes.</title>
        <authorList>
            <person name="Nath O."/>
            <person name="Fletcher S.J."/>
            <person name="Hayward A."/>
            <person name="Shaw L.M."/>
            <person name="Masouleh A.K."/>
            <person name="Furtado A."/>
            <person name="Henry R.J."/>
            <person name="Mitter N."/>
        </authorList>
    </citation>
    <scope>NUCLEOTIDE SEQUENCE [LARGE SCALE GENOMIC DNA]</scope>
    <source>
        <strain evidence="2">cv. Hass</strain>
    </source>
</reference>
<gene>
    <name evidence="1" type="ORF">MRB53_030625</name>
</gene>
<comment type="caution">
    <text evidence="1">The sequence shown here is derived from an EMBL/GenBank/DDBJ whole genome shotgun (WGS) entry which is preliminary data.</text>
</comment>
<evidence type="ECO:0000313" key="2">
    <source>
        <dbReference type="Proteomes" id="UP001234297"/>
    </source>
</evidence>
<organism evidence="1 2">
    <name type="scientific">Persea americana</name>
    <name type="common">Avocado</name>
    <dbReference type="NCBI Taxonomy" id="3435"/>
    <lineage>
        <taxon>Eukaryota</taxon>
        <taxon>Viridiplantae</taxon>
        <taxon>Streptophyta</taxon>
        <taxon>Embryophyta</taxon>
        <taxon>Tracheophyta</taxon>
        <taxon>Spermatophyta</taxon>
        <taxon>Magnoliopsida</taxon>
        <taxon>Magnoliidae</taxon>
        <taxon>Laurales</taxon>
        <taxon>Lauraceae</taxon>
        <taxon>Persea</taxon>
    </lineage>
</organism>